<comment type="similarity">
    <text evidence="1">Belongs to the SMP-30/CGR1 family.</text>
</comment>
<organism evidence="4 5">
    <name type="scientific">Georgenia deserti</name>
    <dbReference type="NCBI Taxonomy" id="2093781"/>
    <lineage>
        <taxon>Bacteria</taxon>
        <taxon>Bacillati</taxon>
        <taxon>Actinomycetota</taxon>
        <taxon>Actinomycetes</taxon>
        <taxon>Micrococcales</taxon>
        <taxon>Bogoriellaceae</taxon>
        <taxon>Georgenia</taxon>
    </lineage>
</organism>
<evidence type="ECO:0000256" key="2">
    <source>
        <dbReference type="ARBA" id="ARBA00022801"/>
    </source>
</evidence>
<dbReference type="InterPro" id="IPR011042">
    <property type="entry name" value="6-blade_b-propeller_TolB-like"/>
</dbReference>
<comment type="caution">
    <text evidence="4">The sequence shown here is derived from an EMBL/GenBank/DDBJ whole genome shotgun (WGS) entry which is preliminary data.</text>
</comment>
<feature type="domain" description="SMP-30/Gluconolactonase/LRE-like region" evidence="3">
    <location>
        <begin position="19"/>
        <end position="272"/>
    </location>
</feature>
<dbReference type="Proteomes" id="UP001597277">
    <property type="component" value="Unassembled WGS sequence"/>
</dbReference>
<keyword evidence="2" id="KW-0378">Hydrolase</keyword>
<dbReference type="EMBL" id="JBHUEE010000002">
    <property type="protein sequence ID" value="MFD1717208.1"/>
    <property type="molecule type" value="Genomic_DNA"/>
</dbReference>
<dbReference type="SUPFAM" id="SSF63829">
    <property type="entry name" value="Calcium-dependent phosphotriesterase"/>
    <property type="match status" value="1"/>
</dbReference>
<dbReference type="PANTHER" id="PTHR47572">
    <property type="entry name" value="LIPOPROTEIN-RELATED"/>
    <property type="match status" value="1"/>
</dbReference>
<reference evidence="5" key="1">
    <citation type="journal article" date="2019" name="Int. J. Syst. Evol. Microbiol.">
        <title>The Global Catalogue of Microorganisms (GCM) 10K type strain sequencing project: providing services to taxonomists for standard genome sequencing and annotation.</title>
        <authorList>
            <consortium name="The Broad Institute Genomics Platform"/>
            <consortium name="The Broad Institute Genome Sequencing Center for Infectious Disease"/>
            <person name="Wu L."/>
            <person name="Ma J."/>
        </authorList>
    </citation>
    <scope>NUCLEOTIDE SEQUENCE [LARGE SCALE GENOMIC DNA]</scope>
    <source>
        <strain evidence="5">JCM 17130</strain>
    </source>
</reference>
<dbReference type="Pfam" id="PF08450">
    <property type="entry name" value="SGL"/>
    <property type="match status" value="1"/>
</dbReference>
<evidence type="ECO:0000259" key="3">
    <source>
        <dbReference type="Pfam" id="PF08450"/>
    </source>
</evidence>
<sequence length="289" mass="31409">MSFFADDAEIERVFSGAEWTEGPVWLPQTGRVRFSDIPNDRVLEYEPATGHTRVQAQPAGYQNGRTLDGAGRIVQCSHGHRRVERSHPGAAPGEVEVLAGHWQGHRLNSPNDVVVASDGTVWFTDPPYGIQPDGREGYPGEMEYGACYVFRHDEITGRLDAVITDMDRPNGLAFSPDESVLYVADTGARPNLRAYDVVGGACTNGRDVPTVPVGAVDGLRVDRVGRLWCSAGDGVYVLSPDGDVLEHLAVPEVVSNLCFGGERGEWLYITATRSLYRVPLTASATLGKR</sequence>
<evidence type="ECO:0000313" key="5">
    <source>
        <dbReference type="Proteomes" id="UP001597277"/>
    </source>
</evidence>
<name>A0ABW4L320_9MICO</name>
<dbReference type="RefSeq" id="WP_388002991.1">
    <property type="nucleotide sequence ID" value="NZ_JBHUEE010000002.1"/>
</dbReference>
<evidence type="ECO:0000313" key="4">
    <source>
        <dbReference type="EMBL" id="MFD1717208.1"/>
    </source>
</evidence>
<keyword evidence="5" id="KW-1185">Reference proteome</keyword>
<evidence type="ECO:0000256" key="1">
    <source>
        <dbReference type="ARBA" id="ARBA00008853"/>
    </source>
</evidence>
<accession>A0ABW4L320</accession>
<dbReference type="InterPro" id="IPR005511">
    <property type="entry name" value="SMP-30"/>
</dbReference>
<dbReference type="Gene3D" id="2.120.10.30">
    <property type="entry name" value="TolB, C-terminal domain"/>
    <property type="match status" value="1"/>
</dbReference>
<protein>
    <submittedName>
        <fullName evidence="4">SMP-30/gluconolactonase/LRE family protein</fullName>
    </submittedName>
</protein>
<gene>
    <name evidence="4" type="ORF">ACFSE6_05140</name>
</gene>
<dbReference type="InterPro" id="IPR013658">
    <property type="entry name" value="SGL"/>
</dbReference>
<dbReference type="PRINTS" id="PR01790">
    <property type="entry name" value="SMP30FAMILY"/>
</dbReference>
<dbReference type="InterPro" id="IPR051262">
    <property type="entry name" value="SMP-30/CGR1_Lactonase"/>
</dbReference>
<dbReference type="PANTHER" id="PTHR47572:SF4">
    <property type="entry name" value="LACTONASE DRP35"/>
    <property type="match status" value="1"/>
</dbReference>
<proteinExistence type="inferred from homology"/>